<dbReference type="GO" id="GO:0006635">
    <property type="term" value="P:fatty acid beta-oxidation"/>
    <property type="evidence" value="ECO:0007669"/>
    <property type="project" value="UniProtKB-UniPathway"/>
</dbReference>
<evidence type="ECO:0000256" key="8">
    <source>
        <dbReference type="ARBA" id="ARBA00023027"/>
    </source>
</evidence>
<dbReference type="InterPro" id="IPR029045">
    <property type="entry name" value="ClpP/crotonase-like_dom_sf"/>
</dbReference>
<feature type="domain" description="3-hydroxyacyl-CoA dehydrogenase C-terminal" evidence="13">
    <location>
        <begin position="299"/>
        <end position="389"/>
    </location>
</feature>
<keyword evidence="6" id="KW-0276">Fatty acid metabolism</keyword>
<dbReference type="FunFam" id="1.10.12.10:FF:000001">
    <property type="entry name" value="Probable enoyl-CoA hydratase, mitochondrial"/>
    <property type="match status" value="1"/>
</dbReference>
<dbReference type="Gene3D" id="3.40.50.720">
    <property type="entry name" value="NAD(P)-binding Rossmann-like Domain"/>
    <property type="match status" value="1"/>
</dbReference>
<dbReference type="FunFam" id="3.90.226.10:FF:000009">
    <property type="entry name" value="Carnitinyl-CoA dehydratase"/>
    <property type="match status" value="1"/>
</dbReference>
<evidence type="ECO:0000256" key="5">
    <source>
        <dbReference type="ARBA" id="ARBA00012076"/>
    </source>
</evidence>
<dbReference type="InterPro" id="IPR006108">
    <property type="entry name" value="3HC_DH_C"/>
</dbReference>
<feature type="domain" description="3-hydroxyacyl-CoA dehydrogenase C-terminal" evidence="13">
    <location>
        <begin position="183"/>
        <end position="277"/>
    </location>
</feature>
<proteinExistence type="inferred from homology"/>
<dbReference type="InterPro" id="IPR014748">
    <property type="entry name" value="Enoyl-CoA_hydra_C"/>
</dbReference>
<dbReference type="SUPFAM" id="SSF48179">
    <property type="entry name" value="6-phosphogluconate dehydrogenase C-terminal domain-like"/>
    <property type="match status" value="2"/>
</dbReference>
<evidence type="ECO:0000313" key="15">
    <source>
        <dbReference type="EMBL" id="EHP69048.1"/>
    </source>
</evidence>
<comment type="similarity">
    <text evidence="2 12">Belongs to the enoyl-CoA hydratase/isomerase family.</text>
</comment>
<dbReference type="InterPro" id="IPR013328">
    <property type="entry name" value="6PGD_dom2"/>
</dbReference>
<dbReference type="Pfam" id="PF00378">
    <property type="entry name" value="ECH_1"/>
    <property type="match status" value="1"/>
</dbReference>
<accession>H2C5H1</accession>
<evidence type="ECO:0000313" key="16">
    <source>
        <dbReference type="Proteomes" id="UP000003980"/>
    </source>
</evidence>
<evidence type="ECO:0000256" key="7">
    <source>
        <dbReference type="ARBA" id="ARBA00023002"/>
    </source>
</evidence>
<keyword evidence="11" id="KW-0511">Multifunctional enzyme</keyword>
<dbReference type="PANTHER" id="PTHR43612">
    <property type="entry name" value="TRIFUNCTIONAL ENZYME SUBUNIT ALPHA"/>
    <property type="match status" value="1"/>
</dbReference>
<dbReference type="Proteomes" id="UP000003980">
    <property type="component" value="Unassembled WGS sequence"/>
</dbReference>
<dbReference type="SUPFAM" id="SSF51735">
    <property type="entry name" value="NAD(P)-binding Rossmann-fold domains"/>
    <property type="match status" value="1"/>
</dbReference>
<dbReference type="CDD" id="cd06558">
    <property type="entry name" value="crotonase-like"/>
    <property type="match status" value="1"/>
</dbReference>
<evidence type="ECO:0000256" key="4">
    <source>
        <dbReference type="ARBA" id="ARBA00008750"/>
    </source>
</evidence>
<evidence type="ECO:0000256" key="11">
    <source>
        <dbReference type="ARBA" id="ARBA00023268"/>
    </source>
</evidence>
<keyword evidence="10" id="KW-0456">Lyase</keyword>
<dbReference type="InterPro" id="IPR001753">
    <property type="entry name" value="Enoyl-CoA_hydra/iso"/>
</dbReference>
<dbReference type="GO" id="GO:0070403">
    <property type="term" value="F:NAD+ binding"/>
    <property type="evidence" value="ECO:0007669"/>
    <property type="project" value="InterPro"/>
</dbReference>
<dbReference type="EC" id="4.2.1.17" evidence="5"/>
<dbReference type="GO" id="GO:0016509">
    <property type="term" value="F:long-chain (3S)-3-hydroxyacyl-CoA dehydrogenase (NAD+) activity"/>
    <property type="evidence" value="ECO:0007669"/>
    <property type="project" value="TreeGrafter"/>
</dbReference>
<dbReference type="Gene3D" id="1.10.12.10">
    <property type="entry name" value="Lyase 2-enoyl-coa Hydratase, Chain A, domain 2"/>
    <property type="match status" value="1"/>
</dbReference>
<comment type="similarity">
    <text evidence="4">In the N-terminal section; belongs to the enoyl-CoA hydratase/isomerase family.</text>
</comment>
<gene>
    <name evidence="15" type="ORF">MetMK1DRAFT_00017940</name>
</gene>
<evidence type="ECO:0000256" key="2">
    <source>
        <dbReference type="ARBA" id="ARBA00005254"/>
    </source>
</evidence>
<evidence type="ECO:0000256" key="6">
    <source>
        <dbReference type="ARBA" id="ARBA00022832"/>
    </source>
</evidence>
<dbReference type="Gene3D" id="3.90.226.10">
    <property type="entry name" value="2-enoyl-CoA Hydratase, Chain A, domain 1"/>
    <property type="match status" value="1"/>
</dbReference>
<dbReference type="PROSITE" id="PS00166">
    <property type="entry name" value="ENOYL_COA_HYDRATASE"/>
    <property type="match status" value="1"/>
</dbReference>
<dbReference type="InterPro" id="IPR008927">
    <property type="entry name" value="6-PGluconate_DH-like_C_sf"/>
</dbReference>
<name>H2C5H1_9CREN</name>
<sequence>MKVAVIGSGVMGHGIAELFAMAGHEVWINDVSEEILKSALQRIRWSLEKLAERGSLKENVDSVMSRIRSSVDQEKTLRGAEFVVEVVKEDLELKREIFKRAERLASEGATLVSNTSSLPITEISQGLSHPERVAGMHFFNPPVLMPLVEIVRGEETSEDTVRKVADLSKQLGKEFIVVRDVPGFFVNRILLRIMEAGCFLVDKGFASVEEVDSTSMEELGFPMGVFLLADYTGLDVGASVWNAVIKRGFEAYPCRKVQELVSQGHLGVKSGRGFYSYPQPGKFTRPQLPSAKPGISHFILAPAVNEVASLIRQGIVSVEDSEKGCQLGLGLPKGMLRYADEIGLDKVMSALEEMKRLTGMGHFSPDPSLITLISQGKLGRKTGEGFYKYEARERTFTTIYVKREPPVAWIVLNRPSRYNALNWDMVKELSEALDELEEDPEIRVIAVKGEGKAFCAGADVQEFLSLTPVKAMMVSRKFHEVFFKIQFLTKPVVAAINGVALGGGFELAMACDVRIASKIAEMGQPEVNLGLIPGGGGTFRLPRLAKRRGLELVITGERLKAQEALELGLVDKVVEHESLEDEVTKFAETVSSRPPLAVALGKMAVNTGRETNSWVSSAYEASLFGLLFSTSDFKEGVRAFLERRRPEFKGV</sequence>
<evidence type="ECO:0000259" key="13">
    <source>
        <dbReference type="Pfam" id="PF00725"/>
    </source>
</evidence>
<dbReference type="RefSeq" id="WP_009072665.1">
    <property type="nucleotide sequence ID" value="NZ_JH597768.1"/>
</dbReference>
<dbReference type="UniPathway" id="UPA00659"/>
<dbReference type="AlphaFoldDB" id="H2C5H1"/>
<evidence type="ECO:0000259" key="14">
    <source>
        <dbReference type="Pfam" id="PF02737"/>
    </source>
</evidence>
<keyword evidence="7" id="KW-0560">Oxidoreductase</keyword>
<keyword evidence="8" id="KW-0520">NAD</keyword>
<evidence type="ECO:0000256" key="1">
    <source>
        <dbReference type="ARBA" id="ARBA00005005"/>
    </source>
</evidence>
<comment type="pathway">
    <text evidence="1">Lipid metabolism; fatty acid beta-oxidation.</text>
</comment>
<dbReference type="SUPFAM" id="SSF52096">
    <property type="entry name" value="ClpP/crotonase"/>
    <property type="match status" value="1"/>
</dbReference>
<keyword evidence="9" id="KW-0443">Lipid metabolism</keyword>
<evidence type="ECO:0000256" key="10">
    <source>
        <dbReference type="ARBA" id="ARBA00023239"/>
    </source>
</evidence>
<dbReference type="InterPro" id="IPR006176">
    <property type="entry name" value="3-OHacyl-CoA_DH_NAD-bd"/>
</dbReference>
<dbReference type="InterPro" id="IPR018376">
    <property type="entry name" value="Enoyl-CoA_hyd/isom_CS"/>
</dbReference>
<dbReference type="PANTHER" id="PTHR43612:SF3">
    <property type="entry name" value="TRIFUNCTIONAL ENZYME SUBUNIT ALPHA, MITOCHONDRIAL"/>
    <property type="match status" value="1"/>
</dbReference>
<dbReference type="EMBL" id="JH597768">
    <property type="protein sequence ID" value="EHP69048.1"/>
    <property type="molecule type" value="Genomic_DNA"/>
</dbReference>
<dbReference type="OrthoDB" id="39812at2157"/>
<dbReference type="HOGENOM" id="CLU_010448_2_1_2"/>
<dbReference type="Gene3D" id="1.10.1040.10">
    <property type="entry name" value="N-(1-d-carboxylethyl)-l-norvaline Dehydrogenase, domain 2"/>
    <property type="match status" value="2"/>
</dbReference>
<dbReference type="InterPro" id="IPR036291">
    <property type="entry name" value="NAD(P)-bd_dom_sf"/>
</dbReference>
<dbReference type="GO" id="GO:0004300">
    <property type="term" value="F:enoyl-CoA hydratase activity"/>
    <property type="evidence" value="ECO:0007669"/>
    <property type="project" value="UniProtKB-EC"/>
</dbReference>
<dbReference type="Pfam" id="PF02737">
    <property type="entry name" value="3HCDH_N"/>
    <property type="match status" value="1"/>
</dbReference>
<protein>
    <recommendedName>
        <fullName evidence="5">enoyl-CoA hydratase</fullName>
        <ecNumber evidence="5">4.2.1.17</ecNumber>
    </recommendedName>
</protein>
<dbReference type="FunFam" id="3.40.50.720:FF:000009">
    <property type="entry name" value="Fatty oxidation complex, alpha subunit"/>
    <property type="match status" value="1"/>
</dbReference>
<feature type="domain" description="3-hydroxyacyl-CoA dehydrogenase NAD binding" evidence="14">
    <location>
        <begin position="2"/>
        <end position="180"/>
    </location>
</feature>
<dbReference type="InterPro" id="IPR050136">
    <property type="entry name" value="FA_oxidation_alpha_subunit"/>
</dbReference>
<comment type="similarity">
    <text evidence="3">In the central section; belongs to the 3-hydroxyacyl-CoA dehydrogenase family.</text>
</comment>
<evidence type="ECO:0000256" key="3">
    <source>
        <dbReference type="ARBA" id="ARBA00007005"/>
    </source>
</evidence>
<evidence type="ECO:0000256" key="9">
    <source>
        <dbReference type="ARBA" id="ARBA00023098"/>
    </source>
</evidence>
<dbReference type="eggNOG" id="arCOG00249">
    <property type="taxonomic scope" value="Archaea"/>
</dbReference>
<reference evidence="15 16" key="1">
    <citation type="submission" date="2012-01" db="EMBL/GenBank/DDBJ databases">
        <title>Improved High-Quality Draft sequence of Metallosphaera yellowstonensis MK1.</title>
        <authorList>
            <consortium name="US DOE Joint Genome Institute"/>
            <person name="Lucas S."/>
            <person name="Han J."/>
            <person name="Cheng J.-F."/>
            <person name="Goodwin L."/>
            <person name="Pitluck S."/>
            <person name="Peters L."/>
            <person name="Teshima H."/>
            <person name="Detter J.C."/>
            <person name="Han C."/>
            <person name="Tapia R."/>
            <person name="Land M."/>
            <person name="Hauser L."/>
            <person name="Kyrpides N."/>
            <person name="Kozubal M."/>
            <person name="Macur R.E."/>
            <person name="Jay Z."/>
            <person name="Inskeep W."/>
            <person name="Woyke T."/>
        </authorList>
    </citation>
    <scope>NUCLEOTIDE SEQUENCE [LARGE SCALE GENOMIC DNA]</scope>
    <source>
        <strain evidence="15 16">MK1</strain>
    </source>
</reference>
<keyword evidence="16" id="KW-1185">Reference proteome</keyword>
<dbReference type="Pfam" id="PF00725">
    <property type="entry name" value="3HCDH"/>
    <property type="match status" value="2"/>
</dbReference>
<dbReference type="STRING" id="671065.MetMK1DRAFT_00017940"/>
<evidence type="ECO:0000256" key="12">
    <source>
        <dbReference type="RuleBase" id="RU003707"/>
    </source>
</evidence>
<organism evidence="15 16">
    <name type="scientific">Metallosphaera yellowstonensis MK1</name>
    <dbReference type="NCBI Taxonomy" id="671065"/>
    <lineage>
        <taxon>Archaea</taxon>
        <taxon>Thermoproteota</taxon>
        <taxon>Thermoprotei</taxon>
        <taxon>Sulfolobales</taxon>
        <taxon>Sulfolobaceae</taxon>
        <taxon>Metallosphaera</taxon>
    </lineage>
</organism>